<dbReference type="EMBL" id="FXTE01000011">
    <property type="protein sequence ID" value="SMO83403.1"/>
    <property type="molecule type" value="Genomic_DNA"/>
</dbReference>
<name>A0A521EHL6_9RHOB</name>
<evidence type="ECO:0000313" key="2">
    <source>
        <dbReference type="Proteomes" id="UP000319555"/>
    </source>
</evidence>
<organism evidence="1 2">
    <name type="scientific">Ruegeria faecimaris</name>
    <dbReference type="NCBI Taxonomy" id="686389"/>
    <lineage>
        <taxon>Bacteria</taxon>
        <taxon>Pseudomonadati</taxon>
        <taxon>Pseudomonadota</taxon>
        <taxon>Alphaproteobacteria</taxon>
        <taxon>Rhodobacterales</taxon>
        <taxon>Roseobacteraceae</taxon>
        <taxon>Ruegeria</taxon>
    </lineage>
</organism>
<keyword evidence="2" id="KW-1185">Reference proteome</keyword>
<dbReference type="AlphaFoldDB" id="A0A521EHL6"/>
<gene>
    <name evidence="1" type="ORF">SAMN06265380_11162</name>
</gene>
<evidence type="ECO:0000313" key="1">
    <source>
        <dbReference type="EMBL" id="SMO83403.1"/>
    </source>
</evidence>
<proteinExistence type="predicted"/>
<protein>
    <submittedName>
        <fullName evidence="1">Uncharacterized protein</fullName>
    </submittedName>
</protein>
<accession>A0A521EHL6</accession>
<dbReference type="Proteomes" id="UP000319555">
    <property type="component" value="Unassembled WGS sequence"/>
</dbReference>
<sequence length="118" mass="12573">MGSEPSNASAECVGLQTSLERAFATRAILLILRRLVRYAVIRSSAAVVRVTGSETGLGAQPVPWIFSLLALAASGMPSEQQVRCRYAAEATVIHTGCSENHTWNSQVADEAETGQLRG</sequence>
<reference evidence="1 2" key="1">
    <citation type="submission" date="2017-05" db="EMBL/GenBank/DDBJ databases">
        <authorList>
            <person name="Varghese N."/>
            <person name="Submissions S."/>
        </authorList>
    </citation>
    <scope>NUCLEOTIDE SEQUENCE [LARGE SCALE GENOMIC DNA]</scope>
    <source>
        <strain evidence="1 2">DSM 28009</strain>
    </source>
</reference>